<evidence type="ECO:0000256" key="3">
    <source>
        <dbReference type="ARBA" id="ARBA00022801"/>
    </source>
</evidence>
<dbReference type="Pfam" id="PF00877">
    <property type="entry name" value="NLPC_P60"/>
    <property type="match status" value="1"/>
</dbReference>
<dbReference type="InterPro" id="IPR000064">
    <property type="entry name" value="NLP_P60_dom"/>
</dbReference>
<dbReference type="OrthoDB" id="9808890at2"/>
<reference evidence="6 7" key="1">
    <citation type="submission" date="2018-02" db="EMBL/GenBank/DDBJ databases">
        <authorList>
            <person name="Cohen D.B."/>
            <person name="Kent A.D."/>
        </authorList>
    </citation>
    <scope>NUCLEOTIDE SEQUENCE [LARGE SCALE GENOMIC DNA]</scope>
    <source>
        <strain evidence="6 7">CCAP 1448/3</strain>
    </source>
</reference>
<sequence>MNLEQMLPSSASGEYICLKDLDLYSSSKCSSLATQAASNRRLRILSNQVQQEAIEVCLCEDDYPSWLKVEETIYLKPSLEKYQLVNFSHHQIQALLPQVINFTHQSMEVANYYLWGGTVAPNYDCSGLIQAAFSSVGIWLPRDAYQQQQFAEPIPKDELQAGDLVFFSKTPNKITHVGLCLGEGRYIHSSGREIGRNGIGIDELSPDADEVSRAYYQQFHSGGRIVQSYQPTGKKWSRA</sequence>
<dbReference type="InterPro" id="IPR041382">
    <property type="entry name" value="SH3_16"/>
</dbReference>
<dbReference type="Pfam" id="PF18348">
    <property type="entry name" value="SH3_16"/>
    <property type="match status" value="1"/>
</dbReference>
<comment type="caution">
    <text evidence="6">The sequence shown here is derived from an EMBL/GenBank/DDBJ whole genome shotgun (WGS) entry which is preliminary data.</text>
</comment>
<dbReference type="PANTHER" id="PTHR47053">
    <property type="entry name" value="MUREIN DD-ENDOPEPTIDASE MEPH-RELATED"/>
    <property type="match status" value="1"/>
</dbReference>
<name>A0A2T1C0Q5_9CYAN</name>
<evidence type="ECO:0000256" key="4">
    <source>
        <dbReference type="ARBA" id="ARBA00022807"/>
    </source>
</evidence>
<protein>
    <submittedName>
        <fullName evidence="6">Glycoside hydrolase</fullName>
    </submittedName>
</protein>
<dbReference type="PANTHER" id="PTHR47053:SF1">
    <property type="entry name" value="MUREIN DD-ENDOPEPTIDASE MEPH-RELATED"/>
    <property type="match status" value="1"/>
</dbReference>
<keyword evidence="2" id="KW-0645">Protease</keyword>
<dbReference type="Gene3D" id="2.30.30.40">
    <property type="entry name" value="SH3 Domains"/>
    <property type="match status" value="1"/>
</dbReference>
<evidence type="ECO:0000313" key="7">
    <source>
        <dbReference type="Proteomes" id="UP000238762"/>
    </source>
</evidence>
<dbReference type="EMBL" id="PVWJ01000088">
    <property type="protein sequence ID" value="PSB01784.1"/>
    <property type="molecule type" value="Genomic_DNA"/>
</dbReference>
<keyword evidence="3 6" id="KW-0378">Hydrolase</keyword>
<dbReference type="GO" id="GO:0006508">
    <property type="term" value="P:proteolysis"/>
    <property type="evidence" value="ECO:0007669"/>
    <property type="project" value="UniProtKB-KW"/>
</dbReference>
<reference evidence="6 7" key="2">
    <citation type="submission" date="2018-03" db="EMBL/GenBank/DDBJ databases">
        <title>The ancient ancestry and fast evolution of plastids.</title>
        <authorList>
            <person name="Moore K.R."/>
            <person name="Magnabosco C."/>
            <person name="Momper L."/>
            <person name="Gold D.A."/>
            <person name="Bosak T."/>
            <person name="Fournier G.P."/>
        </authorList>
    </citation>
    <scope>NUCLEOTIDE SEQUENCE [LARGE SCALE GENOMIC DNA]</scope>
    <source>
        <strain evidence="6 7">CCAP 1448/3</strain>
    </source>
</reference>
<dbReference type="InterPro" id="IPR038765">
    <property type="entry name" value="Papain-like_cys_pep_sf"/>
</dbReference>
<dbReference type="Gene3D" id="3.90.1720.10">
    <property type="entry name" value="endopeptidase domain like (from Nostoc punctiforme)"/>
    <property type="match status" value="1"/>
</dbReference>
<dbReference type="PROSITE" id="PS51935">
    <property type="entry name" value="NLPC_P60"/>
    <property type="match status" value="1"/>
</dbReference>
<comment type="similarity">
    <text evidence="1">Belongs to the peptidase C40 family.</text>
</comment>
<dbReference type="SUPFAM" id="SSF54001">
    <property type="entry name" value="Cysteine proteinases"/>
    <property type="match status" value="1"/>
</dbReference>
<evidence type="ECO:0000256" key="1">
    <source>
        <dbReference type="ARBA" id="ARBA00007074"/>
    </source>
</evidence>
<keyword evidence="4" id="KW-0788">Thiol protease</keyword>
<evidence type="ECO:0000313" key="6">
    <source>
        <dbReference type="EMBL" id="PSB01784.1"/>
    </source>
</evidence>
<dbReference type="RefSeq" id="WP_106289752.1">
    <property type="nucleotide sequence ID" value="NZ_CAWNTC010000116.1"/>
</dbReference>
<evidence type="ECO:0000256" key="2">
    <source>
        <dbReference type="ARBA" id="ARBA00022670"/>
    </source>
</evidence>
<dbReference type="SUPFAM" id="SSF82057">
    <property type="entry name" value="Prokaryotic SH3-related domain"/>
    <property type="match status" value="1"/>
</dbReference>
<organism evidence="6 7">
    <name type="scientific">Merismopedia glauca CCAP 1448/3</name>
    <dbReference type="NCBI Taxonomy" id="1296344"/>
    <lineage>
        <taxon>Bacteria</taxon>
        <taxon>Bacillati</taxon>
        <taxon>Cyanobacteriota</taxon>
        <taxon>Cyanophyceae</taxon>
        <taxon>Synechococcales</taxon>
        <taxon>Merismopediaceae</taxon>
        <taxon>Merismopedia</taxon>
    </lineage>
</organism>
<evidence type="ECO:0000259" key="5">
    <source>
        <dbReference type="PROSITE" id="PS51935"/>
    </source>
</evidence>
<dbReference type="Proteomes" id="UP000238762">
    <property type="component" value="Unassembled WGS sequence"/>
</dbReference>
<gene>
    <name evidence="6" type="ORF">C7B64_16470</name>
</gene>
<proteinExistence type="inferred from homology"/>
<dbReference type="GO" id="GO:0008234">
    <property type="term" value="F:cysteine-type peptidase activity"/>
    <property type="evidence" value="ECO:0007669"/>
    <property type="project" value="UniProtKB-KW"/>
</dbReference>
<dbReference type="InterPro" id="IPR051202">
    <property type="entry name" value="Peptidase_C40"/>
</dbReference>
<keyword evidence="7" id="KW-1185">Reference proteome</keyword>
<dbReference type="AlphaFoldDB" id="A0A2T1C0Q5"/>
<feature type="domain" description="NlpC/P60" evidence="5">
    <location>
        <begin position="93"/>
        <end position="227"/>
    </location>
</feature>
<accession>A0A2T1C0Q5</accession>